<dbReference type="Proteomes" id="UP001141434">
    <property type="component" value="Unassembled WGS sequence"/>
</dbReference>
<evidence type="ECO:0000313" key="2">
    <source>
        <dbReference type="EMBL" id="KAJ5111876.1"/>
    </source>
</evidence>
<comment type="caution">
    <text evidence="2">The sequence shown here is derived from an EMBL/GenBank/DDBJ whole genome shotgun (WGS) entry which is preliminary data.</text>
</comment>
<reference evidence="2" key="2">
    <citation type="journal article" date="2023" name="IMA Fungus">
        <title>Comparative genomic study of the Penicillium genus elucidates a diverse pangenome and 15 lateral gene transfer events.</title>
        <authorList>
            <person name="Petersen C."/>
            <person name="Sorensen T."/>
            <person name="Nielsen M.R."/>
            <person name="Sondergaard T.E."/>
            <person name="Sorensen J.L."/>
            <person name="Fitzpatrick D.A."/>
            <person name="Frisvad J.C."/>
            <person name="Nielsen K.L."/>
        </authorList>
    </citation>
    <scope>NUCLEOTIDE SEQUENCE</scope>
    <source>
        <strain evidence="2">IBT 34128</strain>
    </source>
</reference>
<sequence length="125" mass="13089">MISSIGKAVFVAMMFADTVLSAPLDHCSNTSDIVLATTNVRYTVTVIPMRDLALSIHSSNIWQQNQATSTSSAVAADSIQFEKLASVSAFKARVSSVQDAAEGSGHGSSDFIAVLALNILLALVT</sequence>
<evidence type="ECO:0000256" key="1">
    <source>
        <dbReference type="SAM" id="SignalP"/>
    </source>
</evidence>
<dbReference type="EMBL" id="JAPMSZ010000002">
    <property type="protein sequence ID" value="KAJ5111876.1"/>
    <property type="molecule type" value="Genomic_DNA"/>
</dbReference>
<name>A0A9W9G4J4_9EURO</name>
<protein>
    <submittedName>
        <fullName evidence="2">Uncharacterized protein</fullName>
    </submittedName>
</protein>
<feature type="signal peptide" evidence="1">
    <location>
        <begin position="1"/>
        <end position="21"/>
    </location>
</feature>
<keyword evidence="1" id="KW-0732">Signal</keyword>
<dbReference type="RefSeq" id="XP_056515355.1">
    <property type="nucleotide sequence ID" value="XM_056652088.1"/>
</dbReference>
<reference evidence="2" key="1">
    <citation type="submission" date="2022-11" db="EMBL/GenBank/DDBJ databases">
        <authorList>
            <person name="Petersen C."/>
        </authorList>
    </citation>
    <scope>NUCLEOTIDE SEQUENCE</scope>
    <source>
        <strain evidence="2">IBT 34128</strain>
    </source>
</reference>
<feature type="chain" id="PRO_5040978476" evidence="1">
    <location>
        <begin position="22"/>
        <end position="125"/>
    </location>
</feature>
<organism evidence="2 3">
    <name type="scientific">Penicillium alfredii</name>
    <dbReference type="NCBI Taxonomy" id="1506179"/>
    <lineage>
        <taxon>Eukaryota</taxon>
        <taxon>Fungi</taxon>
        <taxon>Dikarya</taxon>
        <taxon>Ascomycota</taxon>
        <taxon>Pezizomycotina</taxon>
        <taxon>Eurotiomycetes</taxon>
        <taxon>Eurotiomycetidae</taxon>
        <taxon>Eurotiales</taxon>
        <taxon>Aspergillaceae</taxon>
        <taxon>Penicillium</taxon>
    </lineage>
</organism>
<dbReference type="AlphaFoldDB" id="A0A9W9G4J4"/>
<gene>
    <name evidence="2" type="ORF">NUU61_001506</name>
</gene>
<evidence type="ECO:0000313" key="3">
    <source>
        <dbReference type="Proteomes" id="UP001141434"/>
    </source>
</evidence>
<proteinExistence type="predicted"/>
<dbReference type="GeneID" id="81391256"/>
<keyword evidence="3" id="KW-1185">Reference proteome</keyword>
<accession>A0A9W9G4J4</accession>